<proteinExistence type="inferred from homology"/>
<keyword evidence="3 8" id="KW-0808">Transferase</keyword>
<dbReference type="PANTHER" id="PTHR23151">
    <property type="entry name" value="DIHYDROLIPOAMIDE ACETYL/SUCCINYL-TRANSFERASE-RELATED"/>
    <property type="match status" value="1"/>
</dbReference>
<accession>A0ABX4RCC2</accession>
<dbReference type="InterPro" id="IPR045257">
    <property type="entry name" value="E2/Pdx1"/>
</dbReference>
<dbReference type="Pfam" id="PF00364">
    <property type="entry name" value="Biotin_lipoyl"/>
    <property type="match status" value="1"/>
</dbReference>
<name>A0ABX4RCC2_9PROT</name>
<dbReference type="PROSITE" id="PS51826">
    <property type="entry name" value="PSBD"/>
    <property type="match status" value="1"/>
</dbReference>
<keyword evidence="13" id="KW-1185">Reference proteome</keyword>
<reference evidence="12 13" key="1">
    <citation type="submission" date="2017-11" db="EMBL/GenBank/DDBJ databases">
        <title>Biodiversity and function of Thalassospira species in the particle-attached aromatic-hydrocarbon-degrading consortia from the surface seawater of the China South Sea.</title>
        <authorList>
            <person name="Dong C."/>
            <person name="Liu R."/>
            <person name="Shao Z."/>
        </authorList>
    </citation>
    <scope>NUCLEOTIDE SEQUENCE [LARGE SCALE GENOMIC DNA]</scope>
    <source>
        <strain evidence="12 13">139Z-12</strain>
    </source>
</reference>
<evidence type="ECO:0000256" key="6">
    <source>
        <dbReference type="ARBA" id="ARBA00025211"/>
    </source>
</evidence>
<evidence type="ECO:0000256" key="4">
    <source>
        <dbReference type="ARBA" id="ARBA00022823"/>
    </source>
</evidence>
<evidence type="ECO:0000313" key="13">
    <source>
        <dbReference type="Proteomes" id="UP000233365"/>
    </source>
</evidence>
<evidence type="ECO:0000256" key="8">
    <source>
        <dbReference type="RuleBase" id="RU361137"/>
    </source>
</evidence>
<dbReference type="Proteomes" id="UP000233365">
    <property type="component" value="Unassembled WGS sequence"/>
</dbReference>
<dbReference type="EMBL" id="PGTS01000002">
    <property type="protein sequence ID" value="PKR51335.1"/>
    <property type="molecule type" value="Genomic_DNA"/>
</dbReference>
<evidence type="ECO:0000256" key="2">
    <source>
        <dbReference type="ARBA" id="ARBA00011484"/>
    </source>
</evidence>
<dbReference type="PANTHER" id="PTHR23151:SF90">
    <property type="entry name" value="DIHYDROLIPOYLLYSINE-RESIDUE ACETYLTRANSFERASE COMPONENT OF PYRUVATE DEHYDROGENASE COMPLEX, MITOCHONDRIAL-RELATED"/>
    <property type="match status" value="1"/>
</dbReference>
<dbReference type="CDD" id="cd06849">
    <property type="entry name" value="lipoyl_domain"/>
    <property type="match status" value="1"/>
</dbReference>
<dbReference type="Pfam" id="PF02817">
    <property type="entry name" value="E3_binding"/>
    <property type="match status" value="1"/>
</dbReference>
<evidence type="ECO:0000256" key="9">
    <source>
        <dbReference type="SAM" id="MobiDB-lite"/>
    </source>
</evidence>
<evidence type="ECO:0000256" key="3">
    <source>
        <dbReference type="ARBA" id="ARBA00022679"/>
    </source>
</evidence>
<dbReference type="Gene3D" id="4.10.320.10">
    <property type="entry name" value="E3-binding domain"/>
    <property type="match status" value="1"/>
</dbReference>
<feature type="region of interest" description="Disordered" evidence="9">
    <location>
        <begin position="153"/>
        <end position="216"/>
    </location>
</feature>
<comment type="caution">
    <text evidence="12">The sequence shown here is derived from an EMBL/GenBank/DDBJ whole genome shotgun (WGS) entry which is preliminary data.</text>
</comment>
<sequence length="439" mass="45224">MPVKVLMPALSPTMTEGTLAKWHVKEGDTVESGDVIAEIETDKATMEVEAVDEGKIGKILVAEGSEGVAVNEVIALLLEEDEDESALDGADTSAAGAAPAAEAPSEPASSSAPAQSDAPAKASPAPAAPVSGGDRIKASPLARRIAANDGVDLASVTGSGPRGRIVKRDVEAAKSAKPTAESASAEKAAPSAPAAAAAPAASGWNPDLTGLPEYEEIPNSGMRKTIARRLTESKQQVPHFYLTVDCELDNLLATRKQLNEKAGDGVKISVNDFVIRAVSLALKKVPAANSIWTDKATLQCKKQDISVAVAIDGGLITPVVRDAGSKGLAEISSEMKALAGKARDGKLMPEDYQGGTFSVSNLGMFGIKEFSAIINPPQGCILAVGAGEQRPVVKDGALAIATVMSCTLSVDHRAVDGAVGAQFMAEFKKLIEDPLSMLL</sequence>
<dbReference type="PROSITE" id="PS00189">
    <property type="entry name" value="LIPOYL"/>
    <property type="match status" value="1"/>
</dbReference>
<feature type="compositionally biased region" description="Low complexity" evidence="9">
    <location>
        <begin position="175"/>
        <end position="202"/>
    </location>
</feature>
<dbReference type="Pfam" id="PF00198">
    <property type="entry name" value="2-oxoacid_dh"/>
    <property type="match status" value="1"/>
</dbReference>
<keyword evidence="12" id="KW-0670">Pyruvate</keyword>
<dbReference type="InterPro" id="IPR000089">
    <property type="entry name" value="Biotin_lipoyl"/>
</dbReference>
<dbReference type="PROSITE" id="PS50968">
    <property type="entry name" value="BIOTINYL_LIPOYL"/>
    <property type="match status" value="1"/>
</dbReference>
<feature type="domain" description="Lipoyl-binding" evidence="10">
    <location>
        <begin position="2"/>
        <end position="78"/>
    </location>
</feature>
<organism evidence="12 13">
    <name type="scientific">Thalassospira povalilytica</name>
    <dbReference type="NCBI Taxonomy" id="732237"/>
    <lineage>
        <taxon>Bacteria</taxon>
        <taxon>Pseudomonadati</taxon>
        <taxon>Pseudomonadota</taxon>
        <taxon>Alphaproteobacteria</taxon>
        <taxon>Rhodospirillales</taxon>
        <taxon>Thalassospiraceae</taxon>
        <taxon>Thalassospira</taxon>
    </lineage>
</organism>
<dbReference type="EC" id="2.3.1.12" evidence="8"/>
<dbReference type="InterPro" id="IPR001078">
    <property type="entry name" value="2-oxoacid_DH_actylTfrase"/>
</dbReference>
<keyword evidence="4 8" id="KW-0450">Lipoyl</keyword>
<gene>
    <name evidence="12" type="ORF">CU041_07425</name>
</gene>
<comment type="similarity">
    <text evidence="1 8">Belongs to the 2-oxoacid dehydrogenase family.</text>
</comment>
<dbReference type="InterPro" id="IPR011053">
    <property type="entry name" value="Single_hybrid_motif"/>
</dbReference>
<dbReference type="SUPFAM" id="SSF52777">
    <property type="entry name" value="CoA-dependent acyltransferases"/>
    <property type="match status" value="1"/>
</dbReference>
<dbReference type="InterPro" id="IPR003016">
    <property type="entry name" value="2-oxoA_DH_lipoyl-BS"/>
</dbReference>
<feature type="compositionally biased region" description="Low complexity" evidence="9">
    <location>
        <begin position="87"/>
        <end position="133"/>
    </location>
</feature>
<dbReference type="InterPro" id="IPR023213">
    <property type="entry name" value="CAT-like_dom_sf"/>
</dbReference>
<dbReference type="InterPro" id="IPR006257">
    <property type="entry name" value="LAT1"/>
</dbReference>
<evidence type="ECO:0000256" key="7">
    <source>
        <dbReference type="ARBA" id="ARBA00048370"/>
    </source>
</evidence>
<dbReference type="Gene3D" id="2.40.50.100">
    <property type="match status" value="1"/>
</dbReference>
<dbReference type="Gene3D" id="3.30.559.10">
    <property type="entry name" value="Chloramphenicol acetyltransferase-like domain"/>
    <property type="match status" value="1"/>
</dbReference>
<comment type="catalytic activity">
    <reaction evidence="7 8">
        <text>N(6)-[(R)-dihydrolipoyl]-L-lysyl-[protein] + acetyl-CoA = N(6)-[(R)-S(8)-acetyldihydrolipoyl]-L-lysyl-[protein] + CoA</text>
        <dbReference type="Rhea" id="RHEA:17017"/>
        <dbReference type="Rhea" id="RHEA-COMP:10475"/>
        <dbReference type="Rhea" id="RHEA-COMP:10478"/>
        <dbReference type="ChEBI" id="CHEBI:57287"/>
        <dbReference type="ChEBI" id="CHEBI:57288"/>
        <dbReference type="ChEBI" id="CHEBI:83100"/>
        <dbReference type="ChEBI" id="CHEBI:83111"/>
        <dbReference type="EC" id="2.3.1.12"/>
    </reaction>
</comment>
<comment type="function">
    <text evidence="6">The pyruvate dehydrogenase complex catalyzes the overall conversion of pyruvate to acetyl-CoA and CO(2). It contains multiple copies of three enzymatic components: pyruvate dehydrogenase (E1), dihydrolipoamide acetyltransferase (E2) and lipoamide dehydrogenase (E3).</text>
</comment>
<feature type="domain" description="Peripheral subunit-binding (PSBD)" evidence="11">
    <location>
        <begin position="137"/>
        <end position="174"/>
    </location>
</feature>
<feature type="region of interest" description="Disordered" evidence="9">
    <location>
        <begin position="84"/>
        <end position="135"/>
    </location>
</feature>
<dbReference type="SUPFAM" id="SSF51230">
    <property type="entry name" value="Single hybrid motif"/>
    <property type="match status" value="1"/>
</dbReference>
<evidence type="ECO:0000313" key="12">
    <source>
        <dbReference type="EMBL" id="PKR51335.1"/>
    </source>
</evidence>
<keyword evidence="5 8" id="KW-0012">Acyltransferase</keyword>
<comment type="cofactor">
    <cofactor evidence="8">
        <name>(R)-lipoate</name>
        <dbReference type="ChEBI" id="CHEBI:83088"/>
    </cofactor>
    <text evidence="8">Binds 1 lipoyl cofactor covalently.</text>
</comment>
<dbReference type="InterPro" id="IPR004167">
    <property type="entry name" value="PSBD"/>
</dbReference>
<comment type="subunit">
    <text evidence="2">Forms a 24-polypeptide structural core with octahedral symmetry.</text>
</comment>
<dbReference type="SUPFAM" id="SSF47005">
    <property type="entry name" value="Peripheral subunit-binding domain of 2-oxo acid dehydrogenase complex"/>
    <property type="match status" value="1"/>
</dbReference>
<evidence type="ECO:0000259" key="11">
    <source>
        <dbReference type="PROSITE" id="PS51826"/>
    </source>
</evidence>
<evidence type="ECO:0000256" key="1">
    <source>
        <dbReference type="ARBA" id="ARBA00007317"/>
    </source>
</evidence>
<evidence type="ECO:0000256" key="5">
    <source>
        <dbReference type="ARBA" id="ARBA00023315"/>
    </source>
</evidence>
<dbReference type="InterPro" id="IPR036625">
    <property type="entry name" value="E3-bd_dom_sf"/>
</dbReference>
<dbReference type="RefSeq" id="WP_101246302.1">
    <property type="nucleotide sequence ID" value="NZ_PGTS01000002.1"/>
</dbReference>
<evidence type="ECO:0000259" key="10">
    <source>
        <dbReference type="PROSITE" id="PS50968"/>
    </source>
</evidence>
<protein>
    <recommendedName>
        <fullName evidence="8">Acetyltransferase component of pyruvate dehydrogenase complex</fullName>
        <ecNumber evidence="8">2.3.1.12</ecNumber>
    </recommendedName>
</protein>
<dbReference type="NCBIfam" id="TIGR01349">
    <property type="entry name" value="PDHac_trf_mito"/>
    <property type="match status" value="1"/>
</dbReference>